<dbReference type="GO" id="GO:0048038">
    <property type="term" value="F:quinone binding"/>
    <property type="evidence" value="ECO:0007669"/>
    <property type="project" value="UniProtKB-KW"/>
</dbReference>
<dbReference type="NCBIfam" id="TIGR01957">
    <property type="entry name" value="nuoB_fam"/>
    <property type="match status" value="1"/>
</dbReference>
<dbReference type="InterPro" id="IPR006137">
    <property type="entry name" value="NADH_UbQ_OxRdtase-like_20kDa"/>
</dbReference>
<dbReference type="PROSITE" id="PS01150">
    <property type="entry name" value="COMPLEX1_20K"/>
    <property type="match status" value="1"/>
</dbReference>
<evidence type="ECO:0000256" key="3">
    <source>
        <dbReference type="ARBA" id="ARBA00011199"/>
    </source>
</evidence>
<dbReference type="InterPro" id="IPR006138">
    <property type="entry name" value="NADH_UQ_OxRdtase_20Kd_su"/>
</dbReference>
<dbReference type="GO" id="GO:0008137">
    <property type="term" value="F:NADH dehydrogenase (ubiquinone) activity"/>
    <property type="evidence" value="ECO:0007669"/>
    <property type="project" value="InterPro"/>
</dbReference>
<dbReference type="GO" id="GO:0045271">
    <property type="term" value="C:respiratory chain complex I"/>
    <property type="evidence" value="ECO:0007669"/>
    <property type="project" value="TreeGrafter"/>
</dbReference>
<keyword evidence="23" id="KW-1185">Reference proteome</keyword>
<comment type="subcellular location">
    <subcellularLocation>
        <location evidence="1">Plastid</location>
        <location evidence="1">Chloroplast thylakoid membrane</location>
        <topology evidence="1">Peripheral membrane protein</topology>
        <orientation evidence="1">Stromal side</orientation>
    </subcellularLocation>
</comment>
<organism evidence="22 23">
    <name type="scientific">Protea cynaroides</name>
    <dbReference type="NCBI Taxonomy" id="273540"/>
    <lineage>
        <taxon>Eukaryota</taxon>
        <taxon>Viridiplantae</taxon>
        <taxon>Streptophyta</taxon>
        <taxon>Embryophyta</taxon>
        <taxon>Tracheophyta</taxon>
        <taxon>Spermatophyta</taxon>
        <taxon>Magnoliopsida</taxon>
        <taxon>Proteales</taxon>
        <taxon>Proteaceae</taxon>
        <taxon>Protea</taxon>
    </lineage>
</organism>
<evidence type="ECO:0000256" key="5">
    <source>
        <dbReference type="ARBA" id="ARBA00022485"/>
    </source>
</evidence>
<dbReference type="EMBL" id="JAMYWD010000012">
    <property type="protein sequence ID" value="KAJ4953666.1"/>
    <property type="molecule type" value="Genomic_DNA"/>
</dbReference>
<evidence type="ECO:0000256" key="13">
    <source>
        <dbReference type="ARBA" id="ARBA00023014"/>
    </source>
</evidence>
<keyword evidence="5 19" id="KW-0004">4Fe-4S</keyword>
<comment type="subunit">
    <text evidence="3">NDH is composed of at least 16 different subunits, 5 of which are encoded in the nucleus.</text>
</comment>
<accession>A0A9Q0GV75</accession>
<evidence type="ECO:0000256" key="6">
    <source>
        <dbReference type="ARBA" id="ARBA00022528"/>
    </source>
</evidence>
<keyword evidence="4" id="KW-0813">Transport</keyword>
<keyword evidence="15" id="KW-0793">Thylakoid</keyword>
<keyword evidence="12 19" id="KW-0408">Iron</keyword>
<keyword evidence="14 19" id="KW-0520">NAD</keyword>
<dbReference type="AlphaFoldDB" id="A0A9Q0GV75"/>
<evidence type="ECO:0000256" key="7">
    <source>
        <dbReference type="ARBA" id="ARBA00022719"/>
    </source>
</evidence>
<dbReference type="Pfam" id="PF01058">
    <property type="entry name" value="Oxidored_q6"/>
    <property type="match status" value="1"/>
</dbReference>
<keyword evidence="7" id="KW-0874">Quinone</keyword>
<keyword evidence="16" id="KW-0472">Membrane</keyword>
<evidence type="ECO:0000256" key="14">
    <source>
        <dbReference type="ARBA" id="ARBA00023027"/>
    </source>
</evidence>
<dbReference type="GO" id="GO:0009060">
    <property type="term" value="P:aerobic respiration"/>
    <property type="evidence" value="ECO:0007669"/>
    <property type="project" value="TreeGrafter"/>
</dbReference>
<comment type="similarity">
    <text evidence="2 19">Belongs to the complex I 20 kDa subunit family.</text>
</comment>
<evidence type="ECO:0000313" key="22">
    <source>
        <dbReference type="EMBL" id="KAJ4953666.1"/>
    </source>
</evidence>
<dbReference type="GO" id="GO:0051539">
    <property type="term" value="F:4 iron, 4 sulfur cluster binding"/>
    <property type="evidence" value="ECO:0007669"/>
    <property type="project" value="UniProtKB-KW"/>
</dbReference>
<evidence type="ECO:0000256" key="11">
    <source>
        <dbReference type="ARBA" id="ARBA00022967"/>
    </source>
</evidence>
<evidence type="ECO:0000256" key="8">
    <source>
        <dbReference type="ARBA" id="ARBA00022723"/>
    </source>
</evidence>
<evidence type="ECO:0000256" key="16">
    <source>
        <dbReference type="ARBA" id="ARBA00023136"/>
    </source>
</evidence>
<evidence type="ECO:0000256" key="9">
    <source>
        <dbReference type="ARBA" id="ARBA00022857"/>
    </source>
</evidence>
<feature type="domain" description="NADH:ubiquinone oxidoreductase-like 20kDa subunit" evidence="21">
    <location>
        <begin position="86"/>
        <end position="196"/>
    </location>
</feature>
<dbReference type="GO" id="GO:0015990">
    <property type="term" value="P:electron transport coupled proton transport"/>
    <property type="evidence" value="ECO:0007669"/>
    <property type="project" value="TreeGrafter"/>
</dbReference>
<comment type="catalytic activity">
    <reaction evidence="17">
        <text>a plastoquinone + NADPH + (n+1) H(+)(in) = a plastoquinol + NADP(+) + n H(+)(out)</text>
        <dbReference type="Rhea" id="RHEA:42612"/>
        <dbReference type="Rhea" id="RHEA-COMP:9561"/>
        <dbReference type="Rhea" id="RHEA-COMP:9562"/>
        <dbReference type="ChEBI" id="CHEBI:15378"/>
        <dbReference type="ChEBI" id="CHEBI:17757"/>
        <dbReference type="ChEBI" id="CHEBI:57783"/>
        <dbReference type="ChEBI" id="CHEBI:58349"/>
        <dbReference type="ChEBI" id="CHEBI:62192"/>
    </reaction>
</comment>
<dbReference type="GO" id="GO:0009535">
    <property type="term" value="C:chloroplast thylakoid membrane"/>
    <property type="evidence" value="ECO:0007669"/>
    <property type="project" value="UniProtKB-SubCell"/>
</dbReference>
<keyword evidence="9" id="KW-0521">NADP</keyword>
<evidence type="ECO:0000256" key="4">
    <source>
        <dbReference type="ARBA" id="ARBA00022448"/>
    </source>
</evidence>
<keyword evidence="11" id="KW-1278">Translocase</keyword>
<feature type="region of interest" description="Disordered" evidence="20">
    <location>
        <begin position="229"/>
        <end position="249"/>
    </location>
</feature>
<dbReference type="SUPFAM" id="SSF56770">
    <property type="entry name" value="HydA/Nqo6-like"/>
    <property type="match status" value="1"/>
</dbReference>
<dbReference type="PANTHER" id="PTHR11995:SF14">
    <property type="entry name" value="NADH DEHYDROGENASE [UBIQUINONE] IRON-SULFUR PROTEIN 7, MITOCHONDRIAL"/>
    <property type="match status" value="1"/>
</dbReference>
<evidence type="ECO:0000259" key="21">
    <source>
        <dbReference type="Pfam" id="PF01058"/>
    </source>
</evidence>
<evidence type="ECO:0000256" key="19">
    <source>
        <dbReference type="RuleBase" id="RU004464"/>
    </source>
</evidence>
<evidence type="ECO:0000256" key="12">
    <source>
        <dbReference type="ARBA" id="ARBA00023004"/>
    </source>
</evidence>
<evidence type="ECO:0000256" key="20">
    <source>
        <dbReference type="SAM" id="MobiDB-lite"/>
    </source>
</evidence>
<protein>
    <recommendedName>
        <fullName evidence="21">NADH:ubiquinone oxidoreductase-like 20kDa subunit domain-containing protein</fullName>
    </recommendedName>
</protein>
<name>A0A9Q0GV75_9MAGN</name>
<evidence type="ECO:0000256" key="10">
    <source>
        <dbReference type="ARBA" id="ARBA00022957"/>
    </source>
</evidence>
<keyword evidence="13 19" id="KW-0411">Iron-sulfur</keyword>
<sequence length="270" mass="30280">MTDQKARKATYSRLRVYRTAHRIAAKPREEVGGPESTRLGPDARMNFNLFQTLVLSLAFISRTEAERAEASGVHKANAECYINIPCCFIEFASLIGSRFDFDRYGLVPRSSPRQADLILTAGTVTMKMAPSLVRLYEQMPEPKYVIAMGACTITGGMFSTDSYSTVRGVDKLIPVDVYLPGCPPKPEAVFDAITKLRKKVSREIYKDRIGPQQKNRCFTTNHKFHLGRSTHTGNYDQGSLYQSPSTSEIPPETETFFKYKSSLSSHELVN</sequence>
<keyword evidence="8 19" id="KW-0479">Metal-binding</keyword>
<dbReference type="GO" id="GO:0046872">
    <property type="term" value="F:metal ion binding"/>
    <property type="evidence" value="ECO:0007669"/>
    <property type="project" value="UniProtKB-KW"/>
</dbReference>
<dbReference type="OrthoDB" id="1889813at2759"/>
<dbReference type="Gene3D" id="3.40.50.12280">
    <property type="match status" value="1"/>
</dbReference>
<evidence type="ECO:0000313" key="23">
    <source>
        <dbReference type="Proteomes" id="UP001141806"/>
    </source>
</evidence>
<evidence type="ECO:0000256" key="18">
    <source>
        <dbReference type="ARBA" id="ARBA00048026"/>
    </source>
</evidence>
<keyword evidence="6" id="KW-0934">Plastid</keyword>
<comment type="catalytic activity">
    <reaction evidence="18">
        <text>a plastoquinone + NADH + (n+1) H(+)(in) = a plastoquinol + NAD(+) + n H(+)(out)</text>
        <dbReference type="Rhea" id="RHEA:42608"/>
        <dbReference type="Rhea" id="RHEA-COMP:9561"/>
        <dbReference type="Rhea" id="RHEA-COMP:9562"/>
        <dbReference type="ChEBI" id="CHEBI:15378"/>
        <dbReference type="ChEBI" id="CHEBI:17757"/>
        <dbReference type="ChEBI" id="CHEBI:57540"/>
        <dbReference type="ChEBI" id="CHEBI:57945"/>
        <dbReference type="ChEBI" id="CHEBI:62192"/>
    </reaction>
</comment>
<dbReference type="NCBIfam" id="NF005012">
    <property type="entry name" value="PRK06411.1"/>
    <property type="match status" value="1"/>
</dbReference>
<evidence type="ECO:0000256" key="17">
    <source>
        <dbReference type="ARBA" id="ARBA00047726"/>
    </source>
</evidence>
<comment type="caution">
    <text evidence="22">The sequence shown here is derived from an EMBL/GenBank/DDBJ whole genome shotgun (WGS) entry which is preliminary data.</text>
</comment>
<keyword evidence="10" id="KW-0618">Plastoquinone</keyword>
<evidence type="ECO:0000256" key="1">
    <source>
        <dbReference type="ARBA" id="ARBA00004185"/>
    </source>
</evidence>
<evidence type="ECO:0000256" key="2">
    <source>
        <dbReference type="ARBA" id="ARBA00009173"/>
    </source>
</evidence>
<dbReference type="PANTHER" id="PTHR11995">
    <property type="entry name" value="NADH DEHYDROGENASE"/>
    <property type="match status" value="1"/>
</dbReference>
<feature type="compositionally biased region" description="Polar residues" evidence="20">
    <location>
        <begin position="229"/>
        <end position="248"/>
    </location>
</feature>
<evidence type="ECO:0000256" key="15">
    <source>
        <dbReference type="ARBA" id="ARBA00023078"/>
    </source>
</evidence>
<dbReference type="Proteomes" id="UP001141806">
    <property type="component" value="Unassembled WGS sequence"/>
</dbReference>
<keyword evidence="6" id="KW-0150">Chloroplast</keyword>
<reference evidence="22" key="1">
    <citation type="journal article" date="2023" name="Plant J.">
        <title>The genome of the king protea, Protea cynaroides.</title>
        <authorList>
            <person name="Chang J."/>
            <person name="Duong T.A."/>
            <person name="Schoeman C."/>
            <person name="Ma X."/>
            <person name="Roodt D."/>
            <person name="Barker N."/>
            <person name="Li Z."/>
            <person name="Van de Peer Y."/>
            <person name="Mizrachi E."/>
        </authorList>
    </citation>
    <scope>NUCLEOTIDE SEQUENCE</scope>
    <source>
        <tissue evidence="22">Young leaves</tissue>
    </source>
</reference>
<dbReference type="FunFam" id="3.40.50.12280:FF:000003">
    <property type="entry name" value="NAD(P)H-quinone oxidoreductase subunit K, chloroplastic"/>
    <property type="match status" value="1"/>
</dbReference>
<gene>
    <name evidence="22" type="ORF">NE237_030498</name>
</gene>
<proteinExistence type="inferred from homology"/>